<evidence type="ECO:0000256" key="2">
    <source>
        <dbReference type="ARBA" id="ARBA00023015"/>
    </source>
</evidence>
<dbReference type="OrthoDB" id="9811588at2"/>
<evidence type="ECO:0000313" key="6">
    <source>
        <dbReference type="EMBL" id="SFO40798.1"/>
    </source>
</evidence>
<organism evidence="6 7">
    <name type="scientific">Roseovarius lutimaris</name>
    <dbReference type="NCBI Taxonomy" id="1005928"/>
    <lineage>
        <taxon>Bacteria</taxon>
        <taxon>Pseudomonadati</taxon>
        <taxon>Pseudomonadota</taxon>
        <taxon>Alphaproteobacteria</taxon>
        <taxon>Rhodobacterales</taxon>
        <taxon>Roseobacteraceae</taxon>
        <taxon>Roseovarius</taxon>
    </lineage>
</organism>
<dbReference type="GO" id="GO:0003677">
    <property type="term" value="F:DNA binding"/>
    <property type="evidence" value="ECO:0007669"/>
    <property type="project" value="UniProtKB-KW"/>
</dbReference>
<feature type="domain" description="HTH lysR-type" evidence="5">
    <location>
        <begin position="1"/>
        <end position="58"/>
    </location>
</feature>
<keyword evidence="3" id="KW-0238">DNA-binding</keyword>
<evidence type="ECO:0000256" key="3">
    <source>
        <dbReference type="ARBA" id="ARBA00023125"/>
    </source>
</evidence>
<keyword evidence="2" id="KW-0805">Transcription regulation</keyword>
<dbReference type="FunFam" id="1.10.10.10:FF:000001">
    <property type="entry name" value="LysR family transcriptional regulator"/>
    <property type="match status" value="1"/>
</dbReference>
<dbReference type="EMBL" id="FOVP01000043">
    <property type="protein sequence ID" value="SFO40798.1"/>
    <property type="molecule type" value="Genomic_DNA"/>
</dbReference>
<dbReference type="InterPro" id="IPR036388">
    <property type="entry name" value="WH-like_DNA-bd_sf"/>
</dbReference>
<dbReference type="GO" id="GO:0003700">
    <property type="term" value="F:DNA-binding transcription factor activity"/>
    <property type="evidence" value="ECO:0007669"/>
    <property type="project" value="InterPro"/>
</dbReference>
<dbReference type="SUPFAM" id="SSF53850">
    <property type="entry name" value="Periplasmic binding protein-like II"/>
    <property type="match status" value="1"/>
</dbReference>
<evidence type="ECO:0000313" key="7">
    <source>
        <dbReference type="Proteomes" id="UP000198599"/>
    </source>
</evidence>
<comment type="similarity">
    <text evidence="1">Belongs to the LysR transcriptional regulatory family.</text>
</comment>
<evidence type="ECO:0000256" key="1">
    <source>
        <dbReference type="ARBA" id="ARBA00009437"/>
    </source>
</evidence>
<dbReference type="Pfam" id="PF00126">
    <property type="entry name" value="HTH_1"/>
    <property type="match status" value="1"/>
</dbReference>
<dbReference type="GO" id="GO:0005829">
    <property type="term" value="C:cytosol"/>
    <property type="evidence" value="ECO:0007669"/>
    <property type="project" value="TreeGrafter"/>
</dbReference>
<name>A0A1I5GXP5_9RHOB</name>
<sequence length="304" mass="33306">MSIRRLRTLIAVEEHSTFSAAADAVFVTHAAVSQQMRKLEDEWQVTLFDRSCRTPQLTPVGRALVAKAREIVRAYDTIVPSVLGDAGFQGEILLGAVPTTLTGLAPLAVRHLKDRYPELHVRLFPSLTTQLIAQVDRGAVDAAILSRHRPLPPDMQYSDIAHEPMQLIAAPDMPGDDPLELLASNPYIRFSRDAVVGSLIDTWLQESGIRVSATMELEGLEAISSMVLAGLGVSIVPARCVRDFNPLPLKALALPEGAPARRLTLAYRRDNPRVAVIEEIHKALLEAVKIGVFKQIPQKQEPAT</sequence>
<keyword evidence="7" id="KW-1185">Reference proteome</keyword>
<dbReference type="PANTHER" id="PTHR30419">
    <property type="entry name" value="HTH-TYPE TRANSCRIPTIONAL REGULATOR YBHD"/>
    <property type="match status" value="1"/>
</dbReference>
<dbReference type="Gene3D" id="3.40.190.10">
    <property type="entry name" value="Periplasmic binding protein-like II"/>
    <property type="match status" value="2"/>
</dbReference>
<dbReference type="SUPFAM" id="SSF46785">
    <property type="entry name" value="Winged helix' DNA-binding domain"/>
    <property type="match status" value="1"/>
</dbReference>
<dbReference type="InterPro" id="IPR000847">
    <property type="entry name" value="LysR_HTH_N"/>
</dbReference>
<dbReference type="AlphaFoldDB" id="A0A1I5GXP5"/>
<dbReference type="InterPro" id="IPR050950">
    <property type="entry name" value="HTH-type_LysR_regulators"/>
</dbReference>
<keyword evidence="4" id="KW-0804">Transcription</keyword>
<dbReference type="STRING" id="1005928.SAMN04487859_14311"/>
<reference evidence="7" key="1">
    <citation type="submission" date="2016-10" db="EMBL/GenBank/DDBJ databases">
        <authorList>
            <person name="Varghese N."/>
            <person name="Submissions S."/>
        </authorList>
    </citation>
    <scope>NUCLEOTIDE SEQUENCE [LARGE SCALE GENOMIC DNA]</scope>
    <source>
        <strain evidence="7">DSM 28463</strain>
    </source>
</reference>
<proteinExistence type="inferred from homology"/>
<dbReference type="RefSeq" id="WP_092842384.1">
    <property type="nucleotide sequence ID" value="NZ_FOVP01000043.1"/>
</dbReference>
<accession>A0A1I5GXP5</accession>
<protein>
    <submittedName>
        <fullName evidence="6">Transcriptional regulator, LysR family</fullName>
    </submittedName>
</protein>
<dbReference type="Gene3D" id="1.10.10.10">
    <property type="entry name" value="Winged helix-like DNA-binding domain superfamily/Winged helix DNA-binding domain"/>
    <property type="match status" value="1"/>
</dbReference>
<dbReference type="InterPro" id="IPR005119">
    <property type="entry name" value="LysR_subst-bd"/>
</dbReference>
<dbReference type="PROSITE" id="PS50931">
    <property type="entry name" value="HTH_LYSR"/>
    <property type="match status" value="1"/>
</dbReference>
<gene>
    <name evidence="6" type="ORF">SAMN04487859_14311</name>
</gene>
<dbReference type="Proteomes" id="UP000198599">
    <property type="component" value="Unassembled WGS sequence"/>
</dbReference>
<evidence type="ECO:0000259" key="5">
    <source>
        <dbReference type="PROSITE" id="PS50931"/>
    </source>
</evidence>
<dbReference type="InterPro" id="IPR036390">
    <property type="entry name" value="WH_DNA-bd_sf"/>
</dbReference>
<dbReference type="Pfam" id="PF03466">
    <property type="entry name" value="LysR_substrate"/>
    <property type="match status" value="1"/>
</dbReference>
<evidence type="ECO:0000256" key="4">
    <source>
        <dbReference type="ARBA" id="ARBA00023163"/>
    </source>
</evidence>